<evidence type="ECO:0000256" key="3">
    <source>
        <dbReference type="ARBA" id="ARBA00022448"/>
    </source>
</evidence>
<evidence type="ECO:0000313" key="18">
    <source>
        <dbReference type="Proteomes" id="UP001365405"/>
    </source>
</evidence>
<dbReference type="RefSeq" id="WP_341409774.1">
    <property type="nucleotide sequence ID" value="NZ_JBBUTH010000003.1"/>
</dbReference>
<keyword evidence="7 15" id="KW-0732">Signal</keyword>
<dbReference type="InterPro" id="IPR009056">
    <property type="entry name" value="Cyt_c-like_dom"/>
</dbReference>
<evidence type="ECO:0000256" key="10">
    <source>
        <dbReference type="ARBA" id="ARBA00023004"/>
    </source>
</evidence>
<evidence type="ECO:0000256" key="12">
    <source>
        <dbReference type="ARBA" id="ARBA00048077"/>
    </source>
</evidence>
<comment type="catalytic activity">
    <reaction evidence="13 14">
        <text>S-sulfanyl-L-cysteinyl-[SoxY protein] + thiosulfate + 2 Fe(III)-[cytochrome c] = S-(2-sulfodisulfanyl)-L-cysteinyl-[SoxY protein] + 2 Fe(II)-[cytochrome c] + 2 H(+)</text>
        <dbReference type="Rhea" id="RHEA:51224"/>
        <dbReference type="Rhea" id="RHEA-COMP:10350"/>
        <dbReference type="Rhea" id="RHEA-COMP:14399"/>
        <dbReference type="Rhea" id="RHEA-COMP:14689"/>
        <dbReference type="Rhea" id="RHEA-COMP:14690"/>
        <dbReference type="ChEBI" id="CHEBI:15378"/>
        <dbReference type="ChEBI" id="CHEBI:29033"/>
        <dbReference type="ChEBI" id="CHEBI:29034"/>
        <dbReference type="ChEBI" id="CHEBI:33542"/>
        <dbReference type="ChEBI" id="CHEBI:61963"/>
        <dbReference type="ChEBI" id="CHEBI:140664"/>
        <dbReference type="EC" id="2.8.5.2"/>
    </reaction>
</comment>
<keyword evidence="8 14" id="KW-0574">Periplasm</keyword>
<organism evidence="17 18">
    <name type="scientific">Pseudaquabacterium inlustre</name>
    <dbReference type="NCBI Taxonomy" id="2984192"/>
    <lineage>
        <taxon>Bacteria</taxon>
        <taxon>Pseudomonadati</taxon>
        <taxon>Pseudomonadota</taxon>
        <taxon>Betaproteobacteria</taxon>
        <taxon>Burkholderiales</taxon>
        <taxon>Sphaerotilaceae</taxon>
        <taxon>Pseudaquabacterium</taxon>
    </lineage>
</organism>
<evidence type="ECO:0000256" key="14">
    <source>
        <dbReference type="PIRNR" id="PIRNR038455"/>
    </source>
</evidence>
<evidence type="ECO:0000256" key="4">
    <source>
        <dbReference type="ARBA" id="ARBA00022617"/>
    </source>
</evidence>
<evidence type="ECO:0000256" key="13">
    <source>
        <dbReference type="ARBA" id="ARBA00048423"/>
    </source>
</evidence>
<comment type="subcellular location">
    <subcellularLocation>
        <location evidence="1 14">Periplasm</location>
    </subcellularLocation>
</comment>
<evidence type="ECO:0000256" key="9">
    <source>
        <dbReference type="ARBA" id="ARBA00022982"/>
    </source>
</evidence>
<keyword evidence="9 14" id="KW-0249">Electron transport</keyword>
<accession>A0ABU9CHV5</accession>
<keyword evidence="4 14" id="KW-0349">Heme</keyword>
<comment type="subunit">
    <text evidence="2 14">Heterodimer of SoxA and SoxX.</text>
</comment>
<comment type="caution">
    <text evidence="17">The sequence shown here is derived from an EMBL/GenBank/DDBJ whole genome shotgun (WGS) entry which is preliminary data.</text>
</comment>
<evidence type="ECO:0000313" key="17">
    <source>
        <dbReference type="EMBL" id="MEK8050107.1"/>
    </source>
</evidence>
<feature type="signal peptide" evidence="15">
    <location>
        <begin position="1"/>
        <end position="35"/>
    </location>
</feature>
<dbReference type="SUPFAM" id="SSF46626">
    <property type="entry name" value="Cytochrome c"/>
    <property type="match status" value="2"/>
</dbReference>
<proteinExistence type="inferred from homology"/>
<dbReference type="NCBIfam" id="TIGR04484">
    <property type="entry name" value="thiosulf_SoxA"/>
    <property type="match status" value="1"/>
</dbReference>
<gene>
    <name evidence="17" type="primary">soxA</name>
    <name evidence="17" type="ORF">AACH10_07645</name>
</gene>
<comment type="catalytic activity">
    <reaction evidence="12 14">
        <text>L-cysteinyl-[SoxY protein] + thiosulfate + 2 Fe(III)-[cytochrome c] = S-sulfosulfanyl-L-cysteinyl-[SoxY protein] + 2 Fe(II)-[cytochrome c] + 2 H(+)</text>
        <dbReference type="Rhea" id="RHEA:56720"/>
        <dbReference type="Rhea" id="RHEA-COMP:10350"/>
        <dbReference type="Rhea" id="RHEA-COMP:14328"/>
        <dbReference type="Rhea" id="RHEA-COMP:14399"/>
        <dbReference type="Rhea" id="RHEA-COMP:14691"/>
        <dbReference type="ChEBI" id="CHEBI:15378"/>
        <dbReference type="ChEBI" id="CHEBI:29033"/>
        <dbReference type="ChEBI" id="CHEBI:29034"/>
        <dbReference type="ChEBI" id="CHEBI:29950"/>
        <dbReference type="ChEBI" id="CHEBI:33542"/>
        <dbReference type="ChEBI" id="CHEBI:139321"/>
        <dbReference type="EC" id="2.8.5.2"/>
    </reaction>
</comment>
<evidence type="ECO:0000256" key="1">
    <source>
        <dbReference type="ARBA" id="ARBA00004418"/>
    </source>
</evidence>
<evidence type="ECO:0000256" key="8">
    <source>
        <dbReference type="ARBA" id="ARBA00022764"/>
    </source>
</evidence>
<dbReference type="InterPro" id="IPR036909">
    <property type="entry name" value="Cyt_c-like_dom_sf"/>
</dbReference>
<dbReference type="InterPro" id="IPR025710">
    <property type="entry name" value="SoxA"/>
</dbReference>
<keyword evidence="10 14" id="KW-0408">Iron</keyword>
<reference evidence="17 18" key="1">
    <citation type="submission" date="2024-04" db="EMBL/GenBank/DDBJ databases">
        <title>Novel species of the genus Ideonella isolated from streams.</title>
        <authorList>
            <person name="Lu H."/>
        </authorList>
    </citation>
    <scope>NUCLEOTIDE SEQUENCE [LARGE SCALE GENOMIC DNA]</scope>
    <source>
        <strain evidence="17 18">DXS22W</strain>
    </source>
</reference>
<keyword evidence="18" id="KW-1185">Reference proteome</keyword>
<dbReference type="Proteomes" id="UP001365405">
    <property type="component" value="Unassembled WGS sequence"/>
</dbReference>
<sequence length="275" mass="29936">MNPSAKPRRRLRRERLWAMLAGALVALLETCTVEAQTLADGRQPGSAYMTPALRAMQADETQNPAQLWVAEGRTLWQRAAANGQRCADCHALTPGPAPRHLATAAARHPVWDAARGRPISLPARIDQCRQRHLGLPAQGAEGDEVLALGALLAQAARGQSLQPAAEPAMAPWVDRGEALWRTRLGQLNLACMHCHDQRSGQRLGGAPIPQAHPTGYPLYRLEWQTLGSLQRRLKGCLVGVRAEPWAPDADEWLALESYLSRRAAGMAHEGAALRP</sequence>
<keyword evidence="5 14" id="KW-0808">Transferase</keyword>
<evidence type="ECO:0000256" key="7">
    <source>
        <dbReference type="ARBA" id="ARBA00022729"/>
    </source>
</evidence>
<evidence type="ECO:0000256" key="2">
    <source>
        <dbReference type="ARBA" id="ARBA00011530"/>
    </source>
</evidence>
<evidence type="ECO:0000256" key="6">
    <source>
        <dbReference type="ARBA" id="ARBA00022723"/>
    </source>
</evidence>
<dbReference type="EC" id="2.8.5.2" evidence="14"/>
<dbReference type="PIRSF" id="PIRSF038455">
    <property type="entry name" value="SoxA"/>
    <property type="match status" value="1"/>
</dbReference>
<dbReference type="EMBL" id="JBBUTH010000003">
    <property type="protein sequence ID" value="MEK8050107.1"/>
    <property type="molecule type" value="Genomic_DNA"/>
</dbReference>
<evidence type="ECO:0000256" key="11">
    <source>
        <dbReference type="ARBA" id="ARBA00025746"/>
    </source>
</evidence>
<protein>
    <recommendedName>
        <fullName evidence="14">SoxAX cytochrome complex subunit A</fullName>
        <ecNumber evidence="14">2.8.5.2</ecNumber>
    </recommendedName>
    <alternativeName>
        <fullName evidence="14">Protein SoxA</fullName>
    </alternativeName>
    <alternativeName>
        <fullName evidence="14">Sulfur oxidizing protein A</fullName>
    </alternativeName>
    <alternativeName>
        <fullName evidence="14">Thiosulfate-oxidizing multienzyme system protein SoxA</fullName>
    </alternativeName>
</protein>
<evidence type="ECO:0000256" key="5">
    <source>
        <dbReference type="ARBA" id="ARBA00022679"/>
    </source>
</evidence>
<keyword evidence="6 14" id="KW-0479">Metal-binding</keyword>
<dbReference type="Gene3D" id="1.10.760.10">
    <property type="entry name" value="Cytochrome c-like domain"/>
    <property type="match status" value="2"/>
</dbReference>
<evidence type="ECO:0000259" key="16">
    <source>
        <dbReference type="Pfam" id="PF21342"/>
    </source>
</evidence>
<keyword evidence="3 14" id="KW-0813">Transport</keyword>
<feature type="chain" id="PRO_5047339016" description="SoxAX cytochrome complex subunit A" evidence="15">
    <location>
        <begin position="36"/>
        <end position="275"/>
    </location>
</feature>
<feature type="domain" description="Cytochrome c" evidence="16">
    <location>
        <begin position="175"/>
        <end position="266"/>
    </location>
</feature>
<comment type="similarity">
    <text evidence="11 14">Belongs to the SoxA family.</text>
</comment>
<evidence type="ECO:0000256" key="15">
    <source>
        <dbReference type="SAM" id="SignalP"/>
    </source>
</evidence>
<feature type="domain" description="Cytochrome c" evidence="16">
    <location>
        <begin position="71"/>
        <end position="160"/>
    </location>
</feature>
<name>A0ABU9CHV5_9BURK</name>
<dbReference type="Pfam" id="PF21342">
    <property type="entry name" value="SoxA-TsdA_cyt-c"/>
    <property type="match status" value="2"/>
</dbReference>